<dbReference type="Gene3D" id="3.40.5.10">
    <property type="entry name" value="Ribosomal protein L9, N-terminal domain"/>
    <property type="match status" value="1"/>
</dbReference>
<evidence type="ECO:0000256" key="2">
    <source>
        <dbReference type="ARBA" id="ARBA00022730"/>
    </source>
</evidence>
<accession>A0A2S1FX77</accession>
<keyword evidence="4 6" id="KW-0689">Ribosomal protein</keyword>
<sequence>MKKNIHVILKKTMPKLGQEGKAINVAPGYAFNYLIPNKIASLATKGILKHANMLAEIQNQKKEIIKIKATELQKQLREITKISIKKKTGDKQYIFGNISSKEITEKIFNYIGIKLDKKQIEAPEIKKIGIYIIKIHILDDIIANIKLQVLPTNI</sequence>
<keyword evidence="5 6" id="KW-0687">Ribonucleoprotein</keyword>
<evidence type="ECO:0000256" key="1">
    <source>
        <dbReference type="ARBA" id="ARBA00010605"/>
    </source>
</evidence>
<feature type="domain" description="Ribosomal protein L9" evidence="7">
    <location>
        <begin position="17"/>
        <end position="44"/>
    </location>
</feature>
<dbReference type="SUPFAM" id="SSF55658">
    <property type="entry name" value="L9 N-domain-like"/>
    <property type="match status" value="1"/>
</dbReference>
<dbReference type="Gene3D" id="3.10.430.100">
    <property type="entry name" value="Ribosomal protein L9, C-terminal domain"/>
    <property type="match status" value="1"/>
</dbReference>
<dbReference type="PANTHER" id="PTHR21368">
    <property type="entry name" value="50S RIBOSOMAL PROTEIN L9"/>
    <property type="match status" value="1"/>
</dbReference>
<evidence type="ECO:0000259" key="7">
    <source>
        <dbReference type="PROSITE" id="PS00651"/>
    </source>
</evidence>
<name>A0A2S1FX77_9FLOR</name>
<organism evidence="8">
    <name type="scientific">Grateloupia filicina</name>
    <dbReference type="NCBI Taxonomy" id="31455"/>
    <lineage>
        <taxon>Eukaryota</taxon>
        <taxon>Rhodophyta</taxon>
        <taxon>Florideophyceae</taxon>
        <taxon>Rhodymeniophycidae</taxon>
        <taxon>Halymeniales</taxon>
        <taxon>Halymeniaceae</taxon>
        <taxon>Grateloupia</taxon>
    </lineage>
</organism>
<dbReference type="InterPro" id="IPR036935">
    <property type="entry name" value="Ribosomal_bL9_N_sf"/>
</dbReference>
<dbReference type="Pfam" id="PF03948">
    <property type="entry name" value="Ribosomal_L9_C"/>
    <property type="match status" value="1"/>
</dbReference>
<dbReference type="GO" id="GO:1990904">
    <property type="term" value="C:ribonucleoprotein complex"/>
    <property type="evidence" value="ECO:0007669"/>
    <property type="project" value="UniProtKB-KW"/>
</dbReference>
<evidence type="ECO:0000256" key="4">
    <source>
        <dbReference type="ARBA" id="ARBA00022980"/>
    </source>
</evidence>
<dbReference type="GO" id="GO:0003735">
    <property type="term" value="F:structural constituent of ribosome"/>
    <property type="evidence" value="ECO:0007669"/>
    <property type="project" value="InterPro"/>
</dbReference>
<evidence type="ECO:0000256" key="3">
    <source>
        <dbReference type="ARBA" id="ARBA00022884"/>
    </source>
</evidence>
<dbReference type="GeneID" id="36944836"/>
<dbReference type="HAMAP" id="MF_00503">
    <property type="entry name" value="Ribosomal_bL9"/>
    <property type="match status" value="1"/>
</dbReference>
<dbReference type="SUPFAM" id="SSF55653">
    <property type="entry name" value="Ribosomal protein L9 C-domain"/>
    <property type="match status" value="1"/>
</dbReference>
<comment type="function">
    <text evidence="6">Binds to the 23S rRNA.</text>
</comment>
<dbReference type="InterPro" id="IPR036791">
    <property type="entry name" value="Ribosomal_bL9_C_sf"/>
</dbReference>
<reference evidence="8" key="1">
    <citation type="submission" date="2017-12" db="EMBL/GenBank/DDBJ databases">
        <title>Complete Sequences of the chloroplast DNA of the Grateloupia filicina.</title>
        <authorList>
            <person name="Liu T."/>
            <person name="Liu C."/>
            <person name="Li Y."/>
        </authorList>
    </citation>
    <scope>NUCLEOTIDE SEQUENCE</scope>
</reference>
<dbReference type="EMBL" id="MG598531">
    <property type="protein sequence ID" value="AWD77375.1"/>
    <property type="molecule type" value="Genomic_DNA"/>
</dbReference>
<dbReference type="GO" id="GO:0005840">
    <property type="term" value="C:ribosome"/>
    <property type="evidence" value="ECO:0007669"/>
    <property type="project" value="UniProtKB-KW"/>
</dbReference>
<dbReference type="RefSeq" id="YP_009488679.1">
    <property type="nucleotide sequence ID" value="NC_037841.1"/>
</dbReference>
<gene>
    <name evidence="6 8" type="primary">rpl9</name>
    <name evidence="8" type="ORF">Grafi_p109</name>
</gene>
<proteinExistence type="inferred from homology"/>
<dbReference type="InterPro" id="IPR020594">
    <property type="entry name" value="Ribosomal_bL9_bac/chp"/>
</dbReference>
<comment type="subcellular location">
    <subcellularLocation>
        <location evidence="6">Plastid</location>
        <location evidence="6">Chloroplast</location>
    </subcellularLocation>
</comment>
<dbReference type="GO" id="GO:0006412">
    <property type="term" value="P:translation"/>
    <property type="evidence" value="ECO:0007669"/>
    <property type="project" value="UniProtKB-UniRule"/>
</dbReference>
<geneLocation type="chloroplast" evidence="8"/>
<evidence type="ECO:0000256" key="5">
    <source>
        <dbReference type="ARBA" id="ARBA00023274"/>
    </source>
</evidence>
<keyword evidence="2 6" id="KW-0699">rRNA-binding</keyword>
<comment type="similarity">
    <text evidence="1 6">Belongs to the bacterial ribosomal protein bL9 family.</text>
</comment>
<evidence type="ECO:0000256" key="6">
    <source>
        <dbReference type="HAMAP-Rule" id="MF_00503"/>
    </source>
</evidence>
<protein>
    <recommendedName>
        <fullName evidence="6">Large ribosomal subunit protein bL9c</fullName>
    </recommendedName>
</protein>
<keyword evidence="8" id="KW-0934">Plastid</keyword>
<dbReference type="InterPro" id="IPR020069">
    <property type="entry name" value="Ribosomal_bL9_C"/>
</dbReference>
<dbReference type="AlphaFoldDB" id="A0A2S1FX77"/>
<keyword evidence="3 6" id="KW-0694">RNA-binding</keyword>
<dbReference type="InterPro" id="IPR020070">
    <property type="entry name" value="Ribosomal_bL9_N"/>
</dbReference>
<dbReference type="InterPro" id="IPR000244">
    <property type="entry name" value="Ribosomal_bL9"/>
</dbReference>
<dbReference type="PROSITE" id="PS00651">
    <property type="entry name" value="RIBOSOMAL_L9"/>
    <property type="match status" value="1"/>
</dbReference>
<dbReference type="Pfam" id="PF01281">
    <property type="entry name" value="Ribosomal_L9_N"/>
    <property type="match status" value="1"/>
</dbReference>
<evidence type="ECO:0000313" key="8">
    <source>
        <dbReference type="EMBL" id="AWD77375.1"/>
    </source>
</evidence>
<dbReference type="GO" id="GO:0019843">
    <property type="term" value="F:rRNA binding"/>
    <property type="evidence" value="ECO:0007669"/>
    <property type="project" value="UniProtKB-UniRule"/>
</dbReference>
<keyword evidence="8" id="KW-0150">Chloroplast</keyword>
<dbReference type="InterPro" id="IPR009027">
    <property type="entry name" value="Ribosomal_bL9/RNase_H1_N"/>
</dbReference>
<dbReference type="GO" id="GO:0009507">
    <property type="term" value="C:chloroplast"/>
    <property type="evidence" value="ECO:0007669"/>
    <property type="project" value="UniProtKB-SubCell"/>
</dbReference>
<dbReference type="NCBIfam" id="TIGR00158">
    <property type="entry name" value="L9"/>
    <property type="match status" value="1"/>
</dbReference>